<proteinExistence type="predicted"/>
<dbReference type="InterPro" id="IPR053134">
    <property type="entry name" value="RNA-dir_DNA_polymerase"/>
</dbReference>
<keyword evidence="2" id="KW-1185">Reference proteome</keyword>
<dbReference type="AlphaFoldDB" id="A0AAV3R7W5"/>
<dbReference type="SUPFAM" id="SSF56672">
    <property type="entry name" value="DNA/RNA polymerases"/>
    <property type="match status" value="1"/>
</dbReference>
<evidence type="ECO:0000313" key="2">
    <source>
        <dbReference type="Proteomes" id="UP001454036"/>
    </source>
</evidence>
<reference evidence="1 2" key="1">
    <citation type="submission" date="2024-01" db="EMBL/GenBank/DDBJ databases">
        <title>The complete chloroplast genome sequence of Lithospermum erythrorhizon: insights into the phylogenetic relationship among Boraginaceae species and the maternal lineages of purple gromwells.</title>
        <authorList>
            <person name="Okada T."/>
            <person name="Watanabe K."/>
        </authorList>
    </citation>
    <scope>NUCLEOTIDE SEQUENCE [LARGE SCALE GENOMIC DNA]</scope>
</reference>
<dbReference type="InterPro" id="IPR043128">
    <property type="entry name" value="Rev_trsase/Diguanyl_cyclase"/>
</dbReference>
<evidence type="ECO:0000313" key="1">
    <source>
        <dbReference type="EMBL" id="GAA0171939.1"/>
    </source>
</evidence>
<dbReference type="Gene3D" id="3.10.10.10">
    <property type="entry name" value="HIV Type 1 Reverse Transcriptase, subunit A, domain 1"/>
    <property type="match status" value="1"/>
</dbReference>
<dbReference type="Proteomes" id="UP001454036">
    <property type="component" value="Unassembled WGS sequence"/>
</dbReference>
<dbReference type="PANTHER" id="PTHR24559">
    <property type="entry name" value="TRANSPOSON TY3-I GAG-POL POLYPROTEIN"/>
    <property type="match status" value="1"/>
</dbReference>
<name>A0AAV3R7W5_LITER</name>
<dbReference type="Gene3D" id="3.30.70.270">
    <property type="match status" value="1"/>
</dbReference>
<comment type="caution">
    <text evidence="1">The sequence shown here is derived from an EMBL/GenBank/DDBJ whole genome shotgun (WGS) entry which is preliminary data.</text>
</comment>
<sequence>MDFVRKLLKKGDTKKIEVKLEDVYIVRDYTDVFHEQCLGIPPKREVIIVRTRYGHYEFLVMPFGLTNAAATFMDLMNRYFVLAWTNLY</sequence>
<dbReference type="EMBL" id="BAABME010007885">
    <property type="protein sequence ID" value="GAA0171939.1"/>
    <property type="molecule type" value="Genomic_DNA"/>
</dbReference>
<dbReference type="InterPro" id="IPR043502">
    <property type="entry name" value="DNA/RNA_pol_sf"/>
</dbReference>
<accession>A0AAV3R7W5</accession>
<organism evidence="1 2">
    <name type="scientific">Lithospermum erythrorhizon</name>
    <name type="common">Purple gromwell</name>
    <name type="synonym">Lithospermum officinale var. erythrorhizon</name>
    <dbReference type="NCBI Taxonomy" id="34254"/>
    <lineage>
        <taxon>Eukaryota</taxon>
        <taxon>Viridiplantae</taxon>
        <taxon>Streptophyta</taxon>
        <taxon>Embryophyta</taxon>
        <taxon>Tracheophyta</taxon>
        <taxon>Spermatophyta</taxon>
        <taxon>Magnoliopsida</taxon>
        <taxon>eudicotyledons</taxon>
        <taxon>Gunneridae</taxon>
        <taxon>Pentapetalae</taxon>
        <taxon>asterids</taxon>
        <taxon>lamiids</taxon>
        <taxon>Boraginales</taxon>
        <taxon>Boraginaceae</taxon>
        <taxon>Boraginoideae</taxon>
        <taxon>Lithospermeae</taxon>
        <taxon>Lithospermum</taxon>
    </lineage>
</organism>
<protein>
    <recommendedName>
        <fullName evidence="3">Reverse transcriptase domain-containing protein</fullName>
    </recommendedName>
</protein>
<gene>
    <name evidence="1" type="ORF">LIER_25863</name>
</gene>
<dbReference type="PANTHER" id="PTHR24559:SF444">
    <property type="entry name" value="REVERSE TRANSCRIPTASE DOMAIN-CONTAINING PROTEIN"/>
    <property type="match status" value="1"/>
</dbReference>
<evidence type="ECO:0008006" key="3">
    <source>
        <dbReference type="Google" id="ProtNLM"/>
    </source>
</evidence>